<evidence type="ECO:0000313" key="6">
    <source>
        <dbReference type="Proteomes" id="UP001434883"/>
    </source>
</evidence>
<dbReference type="InterPro" id="IPR038765">
    <property type="entry name" value="Papain-like_cys_pep_sf"/>
</dbReference>
<dbReference type="InterPro" id="IPR050185">
    <property type="entry name" value="Ub_carboxyl-term_hydrolase"/>
</dbReference>
<reference evidence="5 6" key="1">
    <citation type="submission" date="2021-06" db="EMBL/GenBank/DDBJ databases">
        <authorList>
            <person name="Palmer J.M."/>
        </authorList>
    </citation>
    <scope>NUCLEOTIDE SEQUENCE [LARGE SCALE GENOMIC DNA]</scope>
    <source>
        <strain evidence="5 6">XC_2019</strain>
        <tissue evidence="5">Muscle</tissue>
    </source>
</reference>
<comment type="catalytic activity">
    <reaction evidence="1">
        <text>Thiol-dependent hydrolysis of ester, thioester, amide, peptide and isopeptide bonds formed by the C-terminal Gly of ubiquitin (a 76-residue protein attached to proteins as an intracellular targeting signal).</text>
        <dbReference type="EC" id="3.4.19.12"/>
    </reaction>
</comment>
<evidence type="ECO:0000256" key="2">
    <source>
        <dbReference type="ARBA" id="ARBA00012759"/>
    </source>
</evidence>
<dbReference type="PANTHER" id="PTHR21646:SF27">
    <property type="entry name" value="UBIQUITIN CARBOXYL-TERMINAL HYDROLASE 8"/>
    <property type="match status" value="1"/>
</dbReference>
<protein>
    <recommendedName>
        <fullName evidence="2">ubiquitinyl hydrolase 1</fullName>
        <ecNumber evidence="2">3.4.19.12</ecNumber>
    </recommendedName>
</protein>
<dbReference type="Gene3D" id="3.90.70.10">
    <property type="entry name" value="Cysteine proteinases"/>
    <property type="match status" value="2"/>
</dbReference>
<evidence type="ECO:0000313" key="5">
    <source>
        <dbReference type="EMBL" id="MEQ2218881.1"/>
    </source>
</evidence>
<name>A0ABV0SEL3_9TELE</name>
<organism evidence="5 6">
    <name type="scientific">Xenoophorus captivus</name>
    <dbReference type="NCBI Taxonomy" id="1517983"/>
    <lineage>
        <taxon>Eukaryota</taxon>
        <taxon>Metazoa</taxon>
        <taxon>Chordata</taxon>
        <taxon>Craniata</taxon>
        <taxon>Vertebrata</taxon>
        <taxon>Euteleostomi</taxon>
        <taxon>Actinopterygii</taxon>
        <taxon>Neopterygii</taxon>
        <taxon>Teleostei</taxon>
        <taxon>Neoteleostei</taxon>
        <taxon>Acanthomorphata</taxon>
        <taxon>Ovalentaria</taxon>
        <taxon>Atherinomorphae</taxon>
        <taxon>Cyprinodontiformes</taxon>
        <taxon>Goodeidae</taxon>
        <taxon>Xenoophorus</taxon>
    </lineage>
</organism>
<sequence length="183" mass="20791">ECECAVSASVRSDAPSEPLKRYKEEENDHLDDQTAANLAWSKHKLLNESIIVVLFQGQFKSTVQCLTCHRKSRTFETFMYLSLPLASTSKCSLQVSHNINTMLGVFHNLDLAQYVIGPKQNLRRYNLYGVSNHYGGLDGGHYTAYCKNSDKQRWYKFDDHEVTEISSSSVKSSAAYILFYSTL</sequence>
<evidence type="ECO:0000259" key="4">
    <source>
        <dbReference type="PROSITE" id="PS50235"/>
    </source>
</evidence>
<dbReference type="EC" id="3.4.19.12" evidence="2"/>
<dbReference type="SUPFAM" id="SSF54001">
    <property type="entry name" value="Cysteine proteinases"/>
    <property type="match status" value="1"/>
</dbReference>
<comment type="caution">
    <text evidence="5">The sequence shown here is derived from an EMBL/GenBank/DDBJ whole genome shotgun (WGS) entry which is preliminary data.</text>
</comment>
<dbReference type="PROSITE" id="PS00973">
    <property type="entry name" value="USP_2"/>
    <property type="match status" value="1"/>
</dbReference>
<feature type="non-terminal residue" evidence="5">
    <location>
        <position position="1"/>
    </location>
</feature>
<dbReference type="Proteomes" id="UP001434883">
    <property type="component" value="Unassembled WGS sequence"/>
</dbReference>
<dbReference type="Pfam" id="PF00443">
    <property type="entry name" value="UCH"/>
    <property type="match status" value="1"/>
</dbReference>
<gene>
    <name evidence="5" type="ORF">XENOCAPTIV_009404</name>
</gene>
<keyword evidence="6" id="KW-1185">Reference proteome</keyword>
<dbReference type="EMBL" id="JAHRIN010077747">
    <property type="protein sequence ID" value="MEQ2218881.1"/>
    <property type="molecule type" value="Genomic_DNA"/>
</dbReference>
<keyword evidence="3" id="KW-0378">Hydrolase</keyword>
<evidence type="ECO:0000256" key="3">
    <source>
        <dbReference type="ARBA" id="ARBA00022801"/>
    </source>
</evidence>
<dbReference type="InterPro" id="IPR001394">
    <property type="entry name" value="Peptidase_C19_UCH"/>
</dbReference>
<dbReference type="InterPro" id="IPR028889">
    <property type="entry name" value="USP"/>
</dbReference>
<dbReference type="PROSITE" id="PS50235">
    <property type="entry name" value="USP_3"/>
    <property type="match status" value="1"/>
</dbReference>
<evidence type="ECO:0000256" key="1">
    <source>
        <dbReference type="ARBA" id="ARBA00000707"/>
    </source>
</evidence>
<dbReference type="InterPro" id="IPR018200">
    <property type="entry name" value="USP_CS"/>
</dbReference>
<feature type="domain" description="USP" evidence="4">
    <location>
        <begin position="1"/>
        <end position="183"/>
    </location>
</feature>
<accession>A0ABV0SEL3</accession>
<dbReference type="PANTHER" id="PTHR21646">
    <property type="entry name" value="UBIQUITIN CARBOXYL-TERMINAL HYDROLASE"/>
    <property type="match status" value="1"/>
</dbReference>
<proteinExistence type="predicted"/>